<feature type="compositionally biased region" description="Low complexity" evidence="9">
    <location>
        <begin position="150"/>
        <end position="159"/>
    </location>
</feature>
<name>A0AAN9EWK0_CLITE</name>
<evidence type="ECO:0000256" key="2">
    <source>
        <dbReference type="ARBA" id="ARBA00022458"/>
    </source>
</evidence>
<keyword evidence="6" id="KW-0325">Glycoprotein</keyword>
<keyword evidence="3 10" id="KW-0732">Signal</keyword>
<dbReference type="FunFam" id="2.60.40.420:FF:000034">
    <property type="entry name" value="Cupredoxin superfamily protein"/>
    <property type="match status" value="1"/>
</dbReference>
<dbReference type="AlphaFoldDB" id="A0AAN9EWK0"/>
<dbReference type="PANTHER" id="PTHR33021">
    <property type="entry name" value="BLUE COPPER PROTEIN"/>
    <property type="match status" value="1"/>
</dbReference>
<dbReference type="Gene3D" id="2.60.40.420">
    <property type="entry name" value="Cupredoxins - blue copper proteins"/>
    <property type="match status" value="1"/>
</dbReference>
<keyword evidence="5" id="KW-1015">Disulfide bond</keyword>
<evidence type="ECO:0000259" key="11">
    <source>
        <dbReference type="PROSITE" id="PS51485"/>
    </source>
</evidence>
<dbReference type="Pfam" id="PF02298">
    <property type="entry name" value="Cu_bind_like"/>
    <property type="match status" value="1"/>
</dbReference>
<comment type="function">
    <text evidence="8">May act as a carbohydrate transporter.</text>
</comment>
<dbReference type="InterPro" id="IPR039391">
    <property type="entry name" value="Phytocyanin-like"/>
</dbReference>
<evidence type="ECO:0000256" key="1">
    <source>
        <dbReference type="ARBA" id="ARBA00004308"/>
    </source>
</evidence>
<dbReference type="GO" id="GO:0009877">
    <property type="term" value="P:nodulation"/>
    <property type="evidence" value="ECO:0007669"/>
    <property type="project" value="UniProtKB-KW"/>
</dbReference>
<dbReference type="GO" id="GO:0012505">
    <property type="term" value="C:endomembrane system"/>
    <property type="evidence" value="ECO:0007669"/>
    <property type="project" value="UniProtKB-SubCell"/>
</dbReference>
<evidence type="ECO:0000256" key="4">
    <source>
        <dbReference type="ARBA" id="ARBA00023136"/>
    </source>
</evidence>
<dbReference type="GO" id="GO:0009055">
    <property type="term" value="F:electron transfer activity"/>
    <property type="evidence" value="ECO:0007669"/>
    <property type="project" value="InterPro"/>
</dbReference>
<dbReference type="GO" id="GO:0005886">
    <property type="term" value="C:plasma membrane"/>
    <property type="evidence" value="ECO:0007669"/>
    <property type="project" value="TreeGrafter"/>
</dbReference>
<comment type="similarity">
    <text evidence="7">Belongs to the early nodulin-like (ENODL) family.</text>
</comment>
<dbReference type="EMBL" id="JAYKXN010000008">
    <property type="protein sequence ID" value="KAK7265079.1"/>
    <property type="molecule type" value="Genomic_DNA"/>
</dbReference>
<evidence type="ECO:0000256" key="3">
    <source>
        <dbReference type="ARBA" id="ARBA00022729"/>
    </source>
</evidence>
<comment type="subcellular location">
    <subcellularLocation>
        <location evidence="1">Endomembrane system</location>
    </subcellularLocation>
</comment>
<feature type="domain" description="Phytocyanin" evidence="11">
    <location>
        <begin position="21"/>
        <end position="126"/>
    </location>
</feature>
<feature type="signal peptide" evidence="10">
    <location>
        <begin position="1"/>
        <end position="20"/>
    </location>
</feature>
<gene>
    <name evidence="12" type="ORF">RJT34_32695</name>
</gene>
<dbReference type="Proteomes" id="UP001359559">
    <property type="component" value="Unassembled WGS sequence"/>
</dbReference>
<dbReference type="InterPro" id="IPR003245">
    <property type="entry name" value="Phytocyanin_dom"/>
</dbReference>
<protein>
    <recommendedName>
        <fullName evidence="11">Phytocyanin domain-containing protein</fullName>
    </recommendedName>
</protein>
<reference evidence="12 13" key="1">
    <citation type="submission" date="2024-01" db="EMBL/GenBank/DDBJ databases">
        <title>The genomes of 5 underutilized Papilionoideae crops provide insights into root nodulation and disease resistance.</title>
        <authorList>
            <person name="Yuan L."/>
        </authorList>
    </citation>
    <scope>NUCLEOTIDE SEQUENCE [LARGE SCALE GENOMIC DNA]</scope>
    <source>
        <strain evidence="12">LY-2023</strain>
        <tissue evidence="12">Leaf</tissue>
    </source>
</reference>
<feature type="region of interest" description="Disordered" evidence="9">
    <location>
        <begin position="129"/>
        <end position="164"/>
    </location>
</feature>
<keyword evidence="2" id="KW-0536">Nodulation</keyword>
<dbReference type="PROSITE" id="PS51485">
    <property type="entry name" value="PHYTOCYANIN"/>
    <property type="match status" value="1"/>
</dbReference>
<evidence type="ECO:0000313" key="13">
    <source>
        <dbReference type="Proteomes" id="UP001359559"/>
    </source>
</evidence>
<evidence type="ECO:0000256" key="8">
    <source>
        <dbReference type="ARBA" id="ARBA00037626"/>
    </source>
</evidence>
<comment type="caution">
    <text evidence="12">The sequence shown here is derived from an EMBL/GenBank/DDBJ whole genome shotgun (WGS) entry which is preliminary data.</text>
</comment>
<keyword evidence="13" id="KW-1185">Reference proteome</keyword>
<dbReference type="SUPFAM" id="SSF49503">
    <property type="entry name" value="Cupredoxins"/>
    <property type="match status" value="1"/>
</dbReference>
<accession>A0AAN9EWK0</accession>
<evidence type="ECO:0000256" key="6">
    <source>
        <dbReference type="ARBA" id="ARBA00023180"/>
    </source>
</evidence>
<evidence type="ECO:0000313" key="12">
    <source>
        <dbReference type="EMBL" id="KAK7265079.1"/>
    </source>
</evidence>
<dbReference type="InterPro" id="IPR008972">
    <property type="entry name" value="Cupredoxin"/>
</dbReference>
<keyword evidence="4" id="KW-0472">Membrane</keyword>
<evidence type="ECO:0000256" key="5">
    <source>
        <dbReference type="ARBA" id="ARBA00023157"/>
    </source>
</evidence>
<feature type="chain" id="PRO_5042928979" description="Phytocyanin domain-containing protein" evidence="10">
    <location>
        <begin position="21"/>
        <end position="192"/>
    </location>
</feature>
<dbReference type="PANTHER" id="PTHR33021:SF519">
    <property type="entry name" value="EARLY NODULIN-LIKE PROTEIN 10"/>
    <property type="match status" value="1"/>
</dbReference>
<sequence>MATFLVIMLSMWLLISCSQAKEYVVGGTENSWKIPLSSPNSLTQWSNTHQFRIGDALIFKYDREIESVHKVNETDYSRCITKGGKHVVYNDGNTRVLLNESGTLHFISGTKDHCRKGLKLVVLITSNKSKKKSSSPSPLSSPSPSPSPFPLTSSSLSSPSPSPILPNNQGVAQCGGLIQAITWLGFSLMFLI</sequence>
<proteinExistence type="inferred from homology"/>
<evidence type="ECO:0000256" key="9">
    <source>
        <dbReference type="SAM" id="MobiDB-lite"/>
    </source>
</evidence>
<evidence type="ECO:0000256" key="7">
    <source>
        <dbReference type="ARBA" id="ARBA00035011"/>
    </source>
</evidence>
<evidence type="ECO:0000256" key="10">
    <source>
        <dbReference type="SAM" id="SignalP"/>
    </source>
</evidence>
<organism evidence="12 13">
    <name type="scientific">Clitoria ternatea</name>
    <name type="common">Butterfly pea</name>
    <dbReference type="NCBI Taxonomy" id="43366"/>
    <lineage>
        <taxon>Eukaryota</taxon>
        <taxon>Viridiplantae</taxon>
        <taxon>Streptophyta</taxon>
        <taxon>Embryophyta</taxon>
        <taxon>Tracheophyta</taxon>
        <taxon>Spermatophyta</taxon>
        <taxon>Magnoliopsida</taxon>
        <taxon>eudicotyledons</taxon>
        <taxon>Gunneridae</taxon>
        <taxon>Pentapetalae</taxon>
        <taxon>rosids</taxon>
        <taxon>fabids</taxon>
        <taxon>Fabales</taxon>
        <taxon>Fabaceae</taxon>
        <taxon>Papilionoideae</taxon>
        <taxon>50 kb inversion clade</taxon>
        <taxon>NPAAA clade</taxon>
        <taxon>indigoferoid/millettioid clade</taxon>
        <taxon>Phaseoleae</taxon>
        <taxon>Clitoria</taxon>
    </lineage>
</organism>
<feature type="compositionally biased region" description="Pro residues" evidence="9">
    <location>
        <begin position="139"/>
        <end position="149"/>
    </location>
</feature>